<dbReference type="PANTHER" id="PTHR19336:SF9">
    <property type="entry name" value="SPINDLE POLE BODY PROTEIN PPC89"/>
    <property type="match status" value="1"/>
</dbReference>
<dbReference type="GO" id="GO:0005815">
    <property type="term" value="C:microtubule organizing center"/>
    <property type="evidence" value="ECO:0007669"/>
    <property type="project" value="UniProtKB-SubCell"/>
</dbReference>
<feature type="domain" description="PPC89 centrosome localisation" evidence="7">
    <location>
        <begin position="378"/>
        <end position="443"/>
    </location>
</feature>
<dbReference type="PANTHER" id="PTHR19336">
    <property type="entry name" value="UNCHARACTERIZED DUF1167"/>
    <property type="match status" value="1"/>
</dbReference>
<name>A0A6A6GDM1_9PEZI</name>
<dbReference type="OrthoDB" id="76453at2759"/>
<feature type="region of interest" description="Disordered" evidence="5">
    <location>
        <begin position="491"/>
        <end position="522"/>
    </location>
</feature>
<keyword evidence="4" id="KW-0175">Coiled coil</keyword>
<feature type="region of interest" description="Disordered" evidence="5">
    <location>
        <begin position="658"/>
        <end position="679"/>
    </location>
</feature>
<proteinExistence type="predicted"/>
<accession>A0A6A6GDM1</accession>
<dbReference type="InterPro" id="IPR025925">
    <property type="entry name" value="PPC89_CLD"/>
</dbReference>
<feature type="region of interest" description="Disordered" evidence="5">
    <location>
        <begin position="1"/>
        <end position="169"/>
    </location>
</feature>
<evidence type="ECO:0000256" key="1">
    <source>
        <dbReference type="ARBA" id="ARBA00004267"/>
    </source>
</evidence>
<dbReference type="InterPro" id="IPR024957">
    <property type="entry name" value="Cep57_MT-bd_dom"/>
</dbReference>
<keyword evidence="3" id="KW-0206">Cytoskeleton</keyword>
<comment type="subcellular location">
    <subcellularLocation>
        <location evidence="1">Cytoplasm</location>
        <location evidence="1">Cytoskeleton</location>
        <location evidence="1">Microtubule organizing center</location>
    </subcellularLocation>
</comment>
<evidence type="ECO:0008006" key="10">
    <source>
        <dbReference type="Google" id="ProtNLM"/>
    </source>
</evidence>
<feature type="coiled-coil region" evidence="4">
    <location>
        <begin position="424"/>
        <end position="458"/>
    </location>
</feature>
<evidence type="ECO:0000256" key="4">
    <source>
        <dbReference type="SAM" id="Coils"/>
    </source>
</evidence>
<feature type="compositionally biased region" description="Basic and acidic residues" evidence="5">
    <location>
        <begin position="362"/>
        <end position="373"/>
    </location>
</feature>
<evidence type="ECO:0000256" key="2">
    <source>
        <dbReference type="ARBA" id="ARBA00022490"/>
    </source>
</evidence>
<evidence type="ECO:0000256" key="5">
    <source>
        <dbReference type="SAM" id="MobiDB-lite"/>
    </source>
</evidence>
<feature type="coiled-coil region" evidence="4">
    <location>
        <begin position="802"/>
        <end position="829"/>
    </location>
</feature>
<feature type="compositionally biased region" description="Polar residues" evidence="5">
    <location>
        <begin position="213"/>
        <end position="222"/>
    </location>
</feature>
<feature type="region of interest" description="Disordered" evidence="5">
    <location>
        <begin position="537"/>
        <end position="594"/>
    </location>
</feature>
<dbReference type="Proteomes" id="UP000799538">
    <property type="component" value="Unassembled WGS sequence"/>
</dbReference>
<feature type="compositionally biased region" description="Polar residues" evidence="5">
    <location>
        <begin position="1"/>
        <end position="16"/>
    </location>
</feature>
<keyword evidence="2" id="KW-0963">Cytoplasm</keyword>
<evidence type="ECO:0000313" key="8">
    <source>
        <dbReference type="EMBL" id="KAF2223791.1"/>
    </source>
</evidence>
<feature type="region of interest" description="Disordered" evidence="5">
    <location>
        <begin position="189"/>
        <end position="238"/>
    </location>
</feature>
<dbReference type="Pfam" id="PF14197">
    <property type="entry name" value="Cep57_CLD_2"/>
    <property type="match status" value="1"/>
</dbReference>
<protein>
    <recommendedName>
        <fullName evidence="10">Cep57 centrosome microtubule-binding domain-containing protein</fullName>
    </recommendedName>
</protein>
<evidence type="ECO:0000256" key="3">
    <source>
        <dbReference type="ARBA" id="ARBA00023212"/>
    </source>
</evidence>
<dbReference type="InterPro" id="IPR051756">
    <property type="entry name" value="Centrosomal_MT-associated"/>
</dbReference>
<dbReference type="EMBL" id="ML992506">
    <property type="protein sequence ID" value="KAF2223791.1"/>
    <property type="molecule type" value="Genomic_DNA"/>
</dbReference>
<feature type="domain" description="Cep57 centrosome microtubule-binding" evidence="6">
    <location>
        <begin position="794"/>
        <end position="869"/>
    </location>
</feature>
<feature type="compositionally biased region" description="Polar residues" evidence="5">
    <location>
        <begin position="153"/>
        <end position="169"/>
    </location>
</feature>
<reference evidence="9" key="1">
    <citation type="journal article" date="2020" name="Stud. Mycol.">
        <title>101 Dothideomycetes genomes: A test case for predicting lifestyles and emergence of pathogens.</title>
        <authorList>
            <person name="Haridas S."/>
            <person name="Albert R."/>
            <person name="Binder M."/>
            <person name="Bloem J."/>
            <person name="LaButti K."/>
            <person name="Salamov A."/>
            <person name="Andreopoulos B."/>
            <person name="Baker S."/>
            <person name="Barry K."/>
            <person name="Bills G."/>
            <person name="Bluhm B."/>
            <person name="Cannon C."/>
            <person name="Castanera R."/>
            <person name="Culley D."/>
            <person name="Daum C."/>
            <person name="Ezra D."/>
            <person name="Gonzalez J."/>
            <person name="Henrissat B."/>
            <person name="Kuo A."/>
            <person name="Liang C."/>
            <person name="Lipzen A."/>
            <person name="Lutzoni F."/>
            <person name="Magnuson J."/>
            <person name="Mondo S."/>
            <person name="Nolan M."/>
            <person name="Ohm R."/>
            <person name="Pangilinan J."/>
            <person name="Park H.-J."/>
            <person name="Ramirez L."/>
            <person name="Alfaro M."/>
            <person name="Sun H."/>
            <person name="Tritt A."/>
            <person name="Yoshinaga Y."/>
            <person name="Zwiers L.-H."/>
            <person name="Turgeon B."/>
            <person name="Goodwin S."/>
            <person name="Spatafora J."/>
            <person name="Crous P."/>
            <person name="Grigoriev I."/>
        </authorList>
    </citation>
    <scope>NUCLEOTIDE SEQUENCE [LARGE SCALE GENOMIC DNA]</scope>
    <source>
        <strain evidence="9">CECT 20119</strain>
    </source>
</reference>
<evidence type="ECO:0000259" key="6">
    <source>
        <dbReference type="Pfam" id="PF06657"/>
    </source>
</evidence>
<organism evidence="8 9">
    <name type="scientific">Elsinoe ampelina</name>
    <dbReference type="NCBI Taxonomy" id="302913"/>
    <lineage>
        <taxon>Eukaryota</taxon>
        <taxon>Fungi</taxon>
        <taxon>Dikarya</taxon>
        <taxon>Ascomycota</taxon>
        <taxon>Pezizomycotina</taxon>
        <taxon>Dothideomycetes</taxon>
        <taxon>Dothideomycetidae</taxon>
        <taxon>Myriangiales</taxon>
        <taxon>Elsinoaceae</taxon>
        <taxon>Elsinoe</taxon>
    </lineage>
</organism>
<evidence type="ECO:0000313" key="9">
    <source>
        <dbReference type="Proteomes" id="UP000799538"/>
    </source>
</evidence>
<feature type="compositionally biased region" description="Basic and acidic residues" evidence="5">
    <location>
        <begin position="498"/>
        <end position="513"/>
    </location>
</feature>
<feature type="region of interest" description="Disordered" evidence="5">
    <location>
        <begin position="353"/>
        <end position="373"/>
    </location>
</feature>
<dbReference type="Pfam" id="PF06657">
    <property type="entry name" value="Cep57_MT_bd"/>
    <property type="match status" value="1"/>
</dbReference>
<dbReference type="AlphaFoldDB" id="A0A6A6GDM1"/>
<dbReference type="GO" id="GO:0008017">
    <property type="term" value="F:microtubule binding"/>
    <property type="evidence" value="ECO:0007669"/>
    <property type="project" value="InterPro"/>
</dbReference>
<gene>
    <name evidence="8" type="ORF">BDZ85DRAFT_295966</name>
</gene>
<feature type="compositionally biased region" description="Basic and acidic residues" evidence="5">
    <location>
        <begin position="537"/>
        <end position="571"/>
    </location>
</feature>
<sequence>MAPASQTSGVIAQLTRNQHRASRNINSSPQPLGHFDGGNSTITSFQPDRESTQHFDTAADEQSWHPDSSAQGGDDESISSSAPSVEIGRGYKRSARTSLGRQAYGDLSEEPVLSIPDDSLYNLTATPPIKSRKPTDMRKRASLRLAAEHDNSITKTSDIVPQKTRPSTNARRTLSDMHARVNAMADSSLVIPSPDHAPAQQKSRFSRARVTSDIPTRFSTTGRLGAGQTPRRSASAADAGNGTLASFALPDLPNIAELVSGVRKDGTPVFSRTGAGKSKSRFTSASYNQATEVHVPVSGLPLPEEEKVIFASLQVLKEKVTALEGERDGAIKKAERLESEMEGLRAQVTMERRLRRGNSGGGEDRLEEADWRGQKSELKSELKSLSHRLERAERKSSVSEIATKRMTQERDSLITQLGVAFYSNEELKEENVQLRSDNELLEDQKAGLHQEILALREANVELQTQLVESESAHDADLRQWAIRETELKARYKSRSSNVRKEGSRSGTRGEPETSKANAQESQAKIMERVEAEIRKARAEAVRQGHMGERKSREEKREQEAKEKSRSRSGAERKRHSFPATTQSPTKNKAALRERWFEGLSDSASDASATNDFARKLDTAPIPTTVGAEDDKDITYLSFLDPAELSALRKKLESERLAAKGHRSTSAPTTEGEKRKSSLRDLTSAFERDTRNVRVQSPETADHISYSAPETAGDVDASVISTGSRRPVRSRSFEEMTSAFILPDITIREDPARTTKGVKHDGKNCTACPANEGKQVQIPLPVPVSERDVDVTALTVRPAEDPKEALARVIKGLEDEIVHLKVKLGEKQGEYARHEPGMGRRKREEVKGRMEELVGQVERKSEMVYRLYDVLEGQKGEVEETLRSLGLEGSGDVEGGSAVGY</sequence>
<evidence type="ECO:0000259" key="7">
    <source>
        <dbReference type="Pfam" id="PF14197"/>
    </source>
</evidence>
<keyword evidence="9" id="KW-1185">Reference proteome</keyword>